<keyword evidence="2" id="KW-1185">Reference proteome</keyword>
<sequence>MNVLLPAWIELRIRSLGAVRQSATCRISTCSIAIRFGGKDGW</sequence>
<dbReference type="STRING" id="1631249.BQ8794_60150"/>
<proteinExistence type="predicted"/>
<dbReference type="EMBL" id="FTPD01000056">
    <property type="protein sequence ID" value="SIT58841.1"/>
    <property type="molecule type" value="Genomic_DNA"/>
</dbReference>
<dbReference type="Proteomes" id="UP000188388">
    <property type="component" value="Unassembled WGS sequence"/>
</dbReference>
<organism evidence="1 2">
    <name type="scientific">Mesorhizobium prunaredense</name>
    <dbReference type="NCBI Taxonomy" id="1631249"/>
    <lineage>
        <taxon>Bacteria</taxon>
        <taxon>Pseudomonadati</taxon>
        <taxon>Pseudomonadota</taxon>
        <taxon>Alphaproteobacteria</taxon>
        <taxon>Hyphomicrobiales</taxon>
        <taxon>Phyllobacteriaceae</taxon>
        <taxon>Mesorhizobium</taxon>
    </lineage>
</organism>
<reference evidence="2" key="1">
    <citation type="submission" date="2017-01" db="EMBL/GenBank/DDBJ databases">
        <authorList>
            <person name="Brunel B."/>
        </authorList>
    </citation>
    <scope>NUCLEOTIDE SEQUENCE [LARGE SCALE GENOMIC DNA]</scope>
</reference>
<accession>A0A1R3VG55</accession>
<dbReference type="AlphaFoldDB" id="A0A1R3VG55"/>
<evidence type="ECO:0000313" key="1">
    <source>
        <dbReference type="EMBL" id="SIT58841.1"/>
    </source>
</evidence>
<name>A0A1R3VG55_9HYPH</name>
<gene>
    <name evidence="1" type="ORF">BQ8794_60150</name>
</gene>
<evidence type="ECO:0000313" key="2">
    <source>
        <dbReference type="Proteomes" id="UP000188388"/>
    </source>
</evidence>
<protein>
    <submittedName>
        <fullName evidence="1">Uncharacterized protein</fullName>
    </submittedName>
</protein>